<dbReference type="Pfam" id="PF01546">
    <property type="entry name" value="Peptidase_M20"/>
    <property type="match status" value="1"/>
</dbReference>
<proteinExistence type="predicted"/>
<dbReference type="NCBIfam" id="NF010589">
    <property type="entry name" value="PRK13983.1"/>
    <property type="match status" value="1"/>
</dbReference>
<accession>A0A1V5MIZ9</accession>
<dbReference type="GO" id="GO:0046872">
    <property type="term" value="F:metal ion binding"/>
    <property type="evidence" value="ECO:0007669"/>
    <property type="project" value="UniProtKB-KW"/>
</dbReference>
<dbReference type="SUPFAM" id="SSF53187">
    <property type="entry name" value="Zn-dependent exopeptidases"/>
    <property type="match status" value="1"/>
</dbReference>
<evidence type="ECO:0000259" key="3">
    <source>
        <dbReference type="Pfam" id="PF07687"/>
    </source>
</evidence>
<keyword evidence="1" id="KW-0479">Metal-binding</keyword>
<feature type="domain" description="Peptidase M20 dimerisation" evidence="3">
    <location>
        <begin position="204"/>
        <end position="309"/>
    </location>
</feature>
<dbReference type="Pfam" id="PF07687">
    <property type="entry name" value="M20_dimer"/>
    <property type="match status" value="1"/>
</dbReference>
<sequence length="414" mass="45110">MTPNEKILGGINRELKRLEPELTASLMELVSIPAVSPVSGGAGEMKKAIRAEALCREAGWEKIVHYDAPSPAGPRPNLVATLAGRDRRAGRTWIIAHLDVVPPGDPALWQTDPYRPVRRGDRIYGRGTEDNGQSLIAALYLPKLLGRLGLQPAGDLCLALVADEETISTYGIKYMAGRKSLFRPGDFFIVPDGGSPDGSLIEVAEKALVWLEVRTLGRQCHGSMADQGINAMEAASVLVSRLERLRRRFAGRDPLYSPDFSSFEPTKRLANVPNINTIPGSDTFYIDCRILPRHPVPKVMGELKKLKAQVEKERRVKISLSFVQRAPATGTDPEAPEIKEFARTVRAASGVRTRVAGVGWGTCASFVRQAGYPAAVWSTVLGIAHQPNEYCLVSNLLNDARVFAGYLAGLGRQP</sequence>
<comment type="caution">
    <text evidence="4">The sequence shown here is derived from an EMBL/GenBank/DDBJ whole genome shotgun (WGS) entry which is preliminary data.</text>
</comment>
<dbReference type="PANTHER" id="PTHR43808:SF32">
    <property type="entry name" value="ARGE_DAPE-RELATED DEACYLASE"/>
    <property type="match status" value="1"/>
</dbReference>
<dbReference type="AlphaFoldDB" id="A0A1V5MIZ9"/>
<dbReference type="SUPFAM" id="SSF55031">
    <property type="entry name" value="Bacterial exopeptidase dimerisation domain"/>
    <property type="match status" value="1"/>
</dbReference>
<dbReference type="EMBL" id="MWAK01000044">
    <property type="protein sequence ID" value="OPZ93115.1"/>
    <property type="molecule type" value="Genomic_DNA"/>
</dbReference>
<dbReference type="PANTHER" id="PTHR43808">
    <property type="entry name" value="ACETYLORNITHINE DEACETYLASE"/>
    <property type="match status" value="1"/>
</dbReference>
<dbReference type="EC" id="3.5.1.16" evidence="4"/>
<protein>
    <submittedName>
        <fullName evidence="4">Acetylornithine deacetylase</fullName>
        <ecNumber evidence="4">3.5.1.16</ecNumber>
    </submittedName>
</protein>
<dbReference type="Gene3D" id="3.30.70.360">
    <property type="match status" value="1"/>
</dbReference>
<dbReference type="InterPro" id="IPR050072">
    <property type="entry name" value="Peptidase_M20A"/>
</dbReference>
<dbReference type="InterPro" id="IPR011650">
    <property type="entry name" value="Peptidase_M20_dimer"/>
</dbReference>
<keyword evidence="2 4" id="KW-0378">Hydrolase</keyword>
<evidence type="ECO:0000256" key="1">
    <source>
        <dbReference type="ARBA" id="ARBA00022723"/>
    </source>
</evidence>
<dbReference type="InterPro" id="IPR002933">
    <property type="entry name" value="Peptidase_M20"/>
</dbReference>
<dbReference type="Proteomes" id="UP000485484">
    <property type="component" value="Unassembled WGS sequence"/>
</dbReference>
<organism evidence="4">
    <name type="scientific">candidate division TA06 bacterium ADurb.Bin417</name>
    <dbReference type="NCBI Taxonomy" id="1852828"/>
    <lineage>
        <taxon>Bacteria</taxon>
        <taxon>Bacteria division TA06</taxon>
    </lineage>
</organism>
<dbReference type="GO" id="GO:0008777">
    <property type="term" value="F:acetylornithine deacetylase activity"/>
    <property type="evidence" value="ECO:0007669"/>
    <property type="project" value="UniProtKB-EC"/>
</dbReference>
<name>A0A1V5MIZ9_UNCT6</name>
<evidence type="ECO:0000256" key="2">
    <source>
        <dbReference type="ARBA" id="ARBA00022801"/>
    </source>
</evidence>
<dbReference type="Gene3D" id="3.40.630.10">
    <property type="entry name" value="Zn peptidases"/>
    <property type="match status" value="2"/>
</dbReference>
<reference evidence="4" key="1">
    <citation type="submission" date="2017-02" db="EMBL/GenBank/DDBJ databases">
        <title>Delving into the versatile metabolic prowess of the omnipresent phylum Bacteroidetes.</title>
        <authorList>
            <person name="Nobu M.K."/>
            <person name="Mei R."/>
            <person name="Narihiro T."/>
            <person name="Kuroda K."/>
            <person name="Liu W.-T."/>
        </authorList>
    </citation>
    <scope>NUCLEOTIDE SEQUENCE</scope>
    <source>
        <strain evidence="4">ADurb.Bin417</strain>
    </source>
</reference>
<evidence type="ECO:0000313" key="4">
    <source>
        <dbReference type="EMBL" id="OPZ93115.1"/>
    </source>
</evidence>
<dbReference type="InterPro" id="IPR036264">
    <property type="entry name" value="Bact_exopeptidase_dim_dom"/>
</dbReference>
<gene>
    <name evidence="4" type="primary">argE</name>
    <name evidence="4" type="ORF">BWY73_00479</name>
</gene>